<evidence type="ECO:0000313" key="1">
    <source>
        <dbReference type="Proteomes" id="UP000887574"/>
    </source>
</evidence>
<dbReference type="GO" id="GO:0005615">
    <property type="term" value="C:extracellular space"/>
    <property type="evidence" value="ECO:0007669"/>
    <property type="project" value="TreeGrafter"/>
</dbReference>
<name>A0A915DMG5_9BILA</name>
<dbReference type="Proteomes" id="UP000887574">
    <property type="component" value="Unplaced"/>
</dbReference>
<protein>
    <submittedName>
        <fullName evidence="2">Uncharacterized protein</fullName>
    </submittedName>
</protein>
<sequence length="95" mass="11002">MNEEQVANKFGVHILIIDSTSQTQFFRSMQKTVYLLREEYGAIPFYYLNKVALNSHNNAHALFMGKHAEHVLSSPLNEKPIMADEGWTDCKCIYY</sequence>
<dbReference type="WBParaSite" id="jg20921">
    <property type="protein sequence ID" value="jg20921"/>
    <property type="gene ID" value="jg20921"/>
</dbReference>
<dbReference type="Pfam" id="PF02995">
    <property type="entry name" value="DUF229"/>
    <property type="match status" value="1"/>
</dbReference>
<accession>A0A915DMG5</accession>
<dbReference type="PANTHER" id="PTHR10974:SF75">
    <property type="entry name" value="SULFATASE DOMAIN-CONTAINING PROTEIN"/>
    <property type="match status" value="1"/>
</dbReference>
<evidence type="ECO:0000313" key="2">
    <source>
        <dbReference type="WBParaSite" id="jg20921"/>
    </source>
</evidence>
<keyword evidence="1" id="KW-1185">Reference proteome</keyword>
<proteinExistence type="predicted"/>
<dbReference type="PANTHER" id="PTHR10974">
    <property type="entry name" value="FI08016P-RELATED"/>
    <property type="match status" value="1"/>
</dbReference>
<dbReference type="AlphaFoldDB" id="A0A915DMG5"/>
<organism evidence="1 2">
    <name type="scientific">Ditylenchus dipsaci</name>
    <dbReference type="NCBI Taxonomy" id="166011"/>
    <lineage>
        <taxon>Eukaryota</taxon>
        <taxon>Metazoa</taxon>
        <taxon>Ecdysozoa</taxon>
        <taxon>Nematoda</taxon>
        <taxon>Chromadorea</taxon>
        <taxon>Rhabditida</taxon>
        <taxon>Tylenchina</taxon>
        <taxon>Tylenchomorpha</taxon>
        <taxon>Sphaerularioidea</taxon>
        <taxon>Anguinidae</taxon>
        <taxon>Anguininae</taxon>
        <taxon>Ditylenchus</taxon>
    </lineage>
</organism>
<reference evidence="2" key="1">
    <citation type="submission" date="2022-11" db="UniProtKB">
        <authorList>
            <consortium name="WormBaseParasite"/>
        </authorList>
    </citation>
    <scope>IDENTIFICATION</scope>
</reference>
<dbReference type="InterPro" id="IPR004245">
    <property type="entry name" value="DUF229"/>
</dbReference>